<dbReference type="InterPro" id="IPR001680">
    <property type="entry name" value="WD40_rpt"/>
</dbReference>
<dbReference type="PROSITE" id="PS00107">
    <property type="entry name" value="PROTEIN_KINASE_ATP"/>
    <property type="match status" value="1"/>
</dbReference>
<evidence type="ECO:0000256" key="1">
    <source>
        <dbReference type="ARBA" id="ARBA00022574"/>
    </source>
</evidence>
<dbReference type="GO" id="GO:0004674">
    <property type="term" value="F:protein serine/threonine kinase activity"/>
    <property type="evidence" value="ECO:0007669"/>
    <property type="project" value="UniProtKB-EC"/>
</dbReference>
<dbReference type="SMART" id="SM00220">
    <property type="entry name" value="S_TKc"/>
    <property type="match status" value="1"/>
</dbReference>
<dbReference type="Pfam" id="PF00069">
    <property type="entry name" value="Pkinase"/>
    <property type="match status" value="1"/>
</dbReference>
<dbReference type="SUPFAM" id="SSF50998">
    <property type="entry name" value="Quinoprotein alcohol dehydrogenase-like"/>
    <property type="match status" value="3"/>
</dbReference>
<dbReference type="EMBL" id="WTPX01000239">
    <property type="protein sequence ID" value="NNJ27950.1"/>
    <property type="molecule type" value="Genomic_DNA"/>
</dbReference>
<dbReference type="SUPFAM" id="SSF56112">
    <property type="entry name" value="Protein kinase-like (PK-like)"/>
    <property type="match status" value="1"/>
</dbReference>
<keyword evidence="4 6" id="KW-0067">ATP-binding</keyword>
<proteinExistence type="predicted"/>
<feature type="repeat" description="WD" evidence="5">
    <location>
        <begin position="1012"/>
        <end position="1032"/>
    </location>
</feature>
<evidence type="ECO:0000313" key="9">
    <source>
        <dbReference type="EMBL" id="NNJ27950.1"/>
    </source>
</evidence>
<dbReference type="PANTHER" id="PTHR19848">
    <property type="entry name" value="WD40 REPEAT PROTEIN"/>
    <property type="match status" value="1"/>
</dbReference>
<dbReference type="InterPro" id="IPR018391">
    <property type="entry name" value="PQQ_b-propeller_rpt"/>
</dbReference>
<feature type="repeat" description="WD" evidence="5">
    <location>
        <begin position="530"/>
        <end position="563"/>
    </location>
</feature>
<evidence type="ECO:0000256" key="3">
    <source>
        <dbReference type="ARBA" id="ARBA00022741"/>
    </source>
</evidence>
<evidence type="ECO:0000256" key="5">
    <source>
        <dbReference type="PROSITE-ProRule" id="PRU00221"/>
    </source>
</evidence>
<dbReference type="CDD" id="cd14014">
    <property type="entry name" value="STKc_PknB_like"/>
    <property type="match status" value="1"/>
</dbReference>
<sequence length="1526" mass="159917">MLDDRCAGRPALRAEVEGLLASHGKAGGPLDRPAASRASAPSDPTAADYAGATVVGDPDAGGTSGGAGATIEEEEAAAPDFARKLGGYDILATVGRGGMGVVLKARDRHLDRIVAIKALAPELAADPTARRRFAREARAAAAVTHPHVVTIHAVEPDGPTPFLVMEYVAGRSLREKLDEEGALEVREVLRIGSQIAGGLAAAHGQGLIHRDVKPGNVLLENGVERVKLTDFGLARAVDDVAITRTGQIAGTPQFMSPEQAEGKPVDCRSDLFSLGSVLYAMCAGRPPFRGNSTVAVLRRVCDESPRPLREANPDVPPWLAEIIDRLLAKNPADRFDTAAEVAAVLGGRLAELQNPDAARPPLRSGPVPAFVAPPAGPRRGRWALAAATLAAVLLVGGTTEATGVTEVVPTIVRMVRGDGTLVLRTDDPHVGVTIEGEDVVLTGTGLSEIRLKPGTYKVKATKDGREFTELVTVRRNGREVVNVRWESANAGGGNAGGPPVAAGAHASRTLAGAETAGSAGSGELTPVRVLSGHAGVIRDLAFLPNGIEAASGGSDKTFRLWNVGIGLEIYRRDCPHWVSSVAISPDGSRAALGYITTRPTAEIEVIDLATKEQVHLLKGPPGLVHGLAYSPDGARLLAVGQKGVGRVFDAASGERLYEFRHGDDQVFSGEFAPDGRTFATCSNDVPQIVIRDAADGTAIQEIVAPEKAAVTAVRFSPDGTRLAAATTREMIPIFDAGSGAQLRVLPTPAAARDVRFLPDGRLASGSGDGGIRLWDPQTGAALAGRSTLTSGAQRLAVSPDGRALLSAGGDPRTLRRDDGDHALRLWRLPEPGTADVPQPDSPFTLVRELAGHASAVNAIAVYDGGRRAVSGSEEKRMRVWDVQTGALLKTIETGTAVKSVVVAADGRFAIVGTINPAEVRWYDLESGALDRRIGVPGDARDQFVSDLALTPDGSRVVAARLRGGPVVLDAATGRTIRTLDPPSRLSEAGPDVGSLCLALSPDGARAATGWHSSGRDGEIVVWDLDSGEVLVQQDVGSSAAMDLAFSPDGTRLLTGDSGGRLTLLDAADGAILRRFRGHDDAVSAVAFLPDGARALTGGLDDVLTLWETASGAELARLRRPDKTLLHATLLPDGRRVLTGGGGFWDGERAVRTGDYALRLWELPGEDAPAEAAEPAGSPAEALPGLIEDVRIEELADFILALAFSPDGTRLVTGGSSSGAGGAIVWDSRNGRRKRALDGHDGHSVDAAVVLPDGERVVTAGRQDAIILSDLSTGEVLRRFVGHTGFVACLAVSSDGSRIASGSSNWVRKDRGDLTVRVWDAETGKELWRADMPPTGNGYGAVHDVTFTPDGSRVVSVHHAAEDGISVWDAATGELEKRFSGPHSSIKSAALSPDGRTLATGHEAVQVKERRWDDPENAVVRLWDLERGELTRRFIGHAGQINAVAFSPDGARLLSCSGSQFLNDDWTPEPSRDNTLRLWDVETGAELARQHLSGGGQAAAFAPDGARVVSATGGTNLWVQIWRTPAR</sequence>
<keyword evidence="9" id="KW-0808">Transferase</keyword>
<keyword evidence="3 6" id="KW-0547">Nucleotide-binding</keyword>
<feature type="repeat" description="WD" evidence="5">
    <location>
        <begin position="1075"/>
        <end position="1116"/>
    </location>
</feature>
<dbReference type="SMART" id="SM00564">
    <property type="entry name" value="PQQ"/>
    <property type="match status" value="4"/>
</dbReference>
<gene>
    <name evidence="9" type="primary">pknD_27</name>
    <name evidence="9" type="ORF">LzC2_40610</name>
</gene>
<feature type="repeat" description="WD" evidence="5">
    <location>
        <begin position="849"/>
        <end position="890"/>
    </location>
</feature>
<feature type="binding site" evidence="6">
    <location>
        <position position="117"/>
    </location>
    <ligand>
        <name>ATP</name>
        <dbReference type="ChEBI" id="CHEBI:30616"/>
    </ligand>
</feature>
<feature type="region of interest" description="Disordered" evidence="7">
    <location>
        <begin position="23"/>
        <end position="67"/>
    </location>
</feature>
<name>A0ABX1VKM3_9PLAN</name>
<dbReference type="InterPro" id="IPR019775">
    <property type="entry name" value="WD40_repeat_CS"/>
</dbReference>
<dbReference type="Gene3D" id="3.30.200.20">
    <property type="entry name" value="Phosphorylase Kinase, domain 1"/>
    <property type="match status" value="1"/>
</dbReference>
<feature type="repeat" description="WD" evidence="5">
    <location>
        <begin position="762"/>
        <end position="784"/>
    </location>
</feature>
<feature type="repeat" description="WD" evidence="5">
    <location>
        <begin position="1470"/>
        <end position="1488"/>
    </location>
</feature>
<dbReference type="PROSITE" id="PS50011">
    <property type="entry name" value="PROTEIN_KINASE_DOM"/>
    <property type="match status" value="1"/>
</dbReference>
<protein>
    <submittedName>
        <fullName evidence="9">Serine/threonine-protein kinase PknD</fullName>
        <ecNumber evidence="9">2.7.11.1</ecNumber>
    </submittedName>
</protein>
<dbReference type="CDD" id="cd00200">
    <property type="entry name" value="WD40"/>
    <property type="match status" value="3"/>
</dbReference>
<feature type="compositionally biased region" description="Low complexity" evidence="7">
    <location>
        <begin position="31"/>
        <end position="50"/>
    </location>
</feature>
<dbReference type="InterPro" id="IPR036322">
    <property type="entry name" value="WD40_repeat_dom_sf"/>
</dbReference>
<evidence type="ECO:0000313" key="10">
    <source>
        <dbReference type="Proteomes" id="UP000609651"/>
    </source>
</evidence>
<dbReference type="Gene3D" id="2.130.10.10">
    <property type="entry name" value="YVTN repeat-like/Quinoprotein amine dehydrogenase"/>
    <property type="match status" value="6"/>
</dbReference>
<keyword evidence="1 5" id="KW-0853">WD repeat</keyword>
<evidence type="ECO:0000256" key="6">
    <source>
        <dbReference type="PROSITE-ProRule" id="PRU10141"/>
    </source>
</evidence>
<dbReference type="InterPro" id="IPR011047">
    <property type="entry name" value="Quinoprotein_ADH-like_sf"/>
</dbReference>
<evidence type="ECO:0000256" key="2">
    <source>
        <dbReference type="ARBA" id="ARBA00022737"/>
    </source>
</evidence>
<comment type="caution">
    <text evidence="9">The sequence shown here is derived from an EMBL/GenBank/DDBJ whole genome shotgun (WGS) entry which is preliminary data.</text>
</comment>
<dbReference type="PROSITE" id="PS50082">
    <property type="entry name" value="WD_REPEATS_2"/>
    <property type="match status" value="6"/>
</dbReference>
<dbReference type="SUPFAM" id="SSF50978">
    <property type="entry name" value="WD40 repeat-like"/>
    <property type="match status" value="1"/>
</dbReference>
<feature type="domain" description="Protein kinase" evidence="8">
    <location>
        <begin position="88"/>
        <end position="352"/>
    </location>
</feature>
<dbReference type="InterPro" id="IPR000719">
    <property type="entry name" value="Prot_kinase_dom"/>
</dbReference>
<organism evidence="9 10">
    <name type="scientific">Alienimonas chondri</name>
    <dbReference type="NCBI Taxonomy" id="2681879"/>
    <lineage>
        <taxon>Bacteria</taxon>
        <taxon>Pseudomonadati</taxon>
        <taxon>Planctomycetota</taxon>
        <taxon>Planctomycetia</taxon>
        <taxon>Planctomycetales</taxon>
        <taxon>Planctomycetaceae</taxon>
        <taxon>Alienimonas</taxon>
    </lineage>
</organism>
<dbReference type="SMART" id="SM00320">
    <property type="entry name" value="WD40"/>
    <property type="match status" value="18"/>
</dbReference>
<dbReference type="InterPro" id="IPR015943">
    <property type="entry name" value="WD40/YVTN_repeat-like_dom_sf"/>
</dbReference>
<keyword evidence="2" id="KW-0677">Repeat</keyword>
<evidence type="ECO:0000259" key="8">
    <source>
        <dbReference type="PROSITE" id="PS50011"/>
    </source>
</evidence>
<keyword evidence="10" id="KW-1185">Reference proteome</keyword>
<accession>A0ABX1VKM3</accession>
<reference evidence="9 10" key="1">
    <citation type="journal article" date="2020" name="Syst. Appl. Microbiol.">
        <title>Alienimonas chondri sp. nov., a novel planctomycete isolated from the biofilm of the red alga Chondrus crispus.</title>
        <authorList>
            <person name="Vitorino I."/>
            <person name="Albuquerque L."/>
            <person name="Wiegand S."/>
            <person name="Kallscheuer N."/>
            <person name="da Costa M.S."/>
            <person name="Lobo-da-Cunha A."/>
            <person name="Jogler C."/>
            <person name="Lage O.M."/>
        </authorList>
    </citation>
    <scope>NUCLEOTIDE SEQUENCE [LARGE SCALE GENOMIC DNA]</scope>
    <source>
        <strain evidence="9 10">LzC2</strain>
    </source>
</reference>
<dbReference type="InterPro" id="IPR008271">
    <property type="entry name" value="Ser/Thr_kinase_AS"/>
</dbReference>
<dbReference type="PANTHER" id="PTHR19848:SF8">
    <property type="entry name" value="F-BOX AND WD REPEAT DOMAIN CONTAINING 7"/>
    <property type="match status" value="1"/>
</dbReference>
<dbReference type="Gene3D" id="1.10.510.10">
    <property type="entry name" value="Transferase(Phosphotransferase) domain 1"/>
    <property type="match status" value="1"/>
</dbReference>
<dbReference type="EC" id="2.7.11.1" evidence="9"/>
<dbReference type="PROSITE" id="PS00678">
    <property type="entry name" value="WD_REPEATS_1"/>
    <property type="match status" value="1"/>
</dbReference>
<evidence type="ECO:0000256" key="7">
    <source>
        <dbReference type="SAM" id="MobiDB-lite"/>
    </source>
</evidence>
<keyword evidence="9" id="KW-0418">Kinase</keyword>
<dbReference type="InterPro" id="IPR011009">
    <property type="entry name" value="Kinase-like_dom_sf"/>
</dbReference>
<dbReference type="Proteomes" id="UP000609651">
    <property type="component" value="Unassembled WGS sequence"/>
</dbReference>
<dbReference type="InterPro" id="IPR017441">
    <property type="entry name" value="Protein_kinase_ATP_BS"/>
</dbReference>
<dbReference type="PROSITE" id="PS50294">
    <property type="entry name" value="WD_REPEATS_REGION"/>
    <property type="match status" value="3"/>
</dbReference>
<evidence type="ECO:0000256" key="4">
    <source>
        <dbReference type="ARBA" id="ARBA00022840"/>
    </source>
</evidence>
<dbReference type="PROSITE" id="PS00108">
    <property type="entry name" value="PROTEIN_KINASE_ST"/>
    <property type="match status" value="1"/>
</dbReference>
<dbReference type="Pfam" id="PF00400">
    <property type="entry name" value="WD40"/>
    <property type="match status" value="8"/>
</dbReference>